<evidence type="ECO:0000313" key="2">
    <source>
        <dbReference type="EMBL" id="MBB6054033.1"/>
    </source>
</evidence>
<evidence type="ECO:0000256" key="1">
    <source>
        <dbReference type="SAM" id="SignalP"/>
    </source>
</evidence>
<organism evidence="2 3">
    <name type="scientific">Armatimonas rosea</name>
    <dbReference type="NCBI Taxonomy" id="685828"/>
    <lineage>
        <taxon>Bacteria</taxon>
        <taxon>Bacillati</taxon>
        <taxon>Armatimonadota</taxon>
        <taxon>Armatimonadia</taxon>
        <taxon>Armatimonadales</taxon>
        <taxon>Armatimonadaceae</taxon>
        <taxon>Armatimonas</taxon>
    </lineage>
</organism>
<comment type="caution">
    <text evidence="2">The sequence shown here is derived from an EMBL/GenBank/DDBJ whole genome shotgun (WGS) entry which is preliminary data.</text>
</comment>
<dbReference type="Gene3D" id="1.10.620.20">
    <property type="entry name" value="Ribonucleotide Reductase, subunit A"/>
    <property type="match status" value="1"/>
</dbReference>
<dbReference type="RefSeq" id="WP_221290461.1">
    <property type="nucleotide sequence ID" value="NZ_JACHGW010000012.1"/>
</dbReference>
<name>A0A7W9W9N7_ARMRO</name>
<dbReference type="Proteomes" id="UP000520814">
    <property type="component" value="Unassembled WGS sequence"/>
</dbReference>
<gene>
    <name evidence="2" type="ORF">HNQ39_005880</name>
</gene>
<keyword evidence="3" id="KW-1185">Reference proteome</keyword>
<feature type="signal peptide" evidence="1">
    <location>
        <begin position="1"/>
        <end position="23"/>
    </location>
</feature>
<feature type="chain" id="PRO_5030728694" evidence="1">
    <location>
        <begin position="24"/>
        <end position="237"/>
    </location>
</feature>
<accession>A0A7W9W9N7</accession>
<dbReference type="PROSITE" id="PS51257">
    <property type="entry name" value="PROKAR_LIPOPROTEIN"/>
    <property type="match status" value="1"/>
</dbReference>
<dbReference type="AlphaFoldDB" id="A0A7W9W9N7"/>
<dbReference type="EMBL" id="JACHGW010000012">
    <property type="protein sequence ID" value="MBB6054033.1"/>
    <property type="molecule type" value="Genomic_DNA"/>
</dbReference>
<dbReference type="InterPro" id="IPR012348">
    <property type="entry name" value="RNR-like"/>
</dbReference>
<proteinExistence type="predicted"/>
<reference evidence="2 3" key="1">
    <citation type="submission" date="2020-08" db="EMBL/GenBank/DDBJ databases">
        <title>Genomic Encyclopedia of Type Strains, Phase IV (KMG-IV): sequencing the most valuable type-strain genomes for metagenomic binning, comparative biology and taxonomic classification.</title>
        <authorList>
            <person name="Goeker M."/>
        </authorList>
    </citation>
    <scope>NUCLEOTIDE SEQUENCE [LARGE SCALE GENOMIC DNA]</scope>
    <source>
        <strain evidence="2 3">DSM 23562</strain>
    </source>
</reference>
<evidence type="ECO:0000313" key="3">
    <source>
        <dbReference type="Proteomes" id="UP000520814"/>
    </source>
</evidence>
<keyword evidence="1" id="KW-0732">Signal</keyword>
<sequence>MQHYTRLLMATAGLLALSTLVPGGTSSCSSGFCTPVYAQGGPNQPDMQTIHKLFADNKKIKRTVKNIPGGIEALTEATDPKTVALLQEHVAAMKIRLEKNQPMRMWDPLFAVLFQNADKVKMTVENTKRGVKITETSSDAYVVKLLQEHAKAVSGFVKDGIAGMHVSHPAPPKGAAPVAKTKEPAFVGKGDGEKTCPVTGEPVDVAQFVTWKGKTVKFCCPSCKAAFEKAPEKFLKK</sequence>
<protein>
    <submittedName>
        <fullName evidence="2">YHS domain-containing protein</fullName>
    </submittedName>
</protein>
<dbReference type="GO" id="GO:0016491">
    <property type="term" value="F:oxidoreductase activity"/>
    <property type="evidence" value="ECO:0007669"/>
    <property type="project" value="InterPro"/>
</dbReference>